<dbReference type="Proteomes" id="UP001056120">
    <property type="component" value="Linkage Group LG05"/>
</dbReference>
<dbReference type="EMBL" id="CM042022">
    <property type="protein sequence ID" value="KAI3814849.1"/>
    <property type="molecule type" value="Genomic_DNA"/>
</dbReference>
<proteinExistence type="predicted"/>
<comment type="caution">
    <text evidence="1">The sequence shown here is derived from an EMBL/GenBank/DDBJ whole genome shotgun (WGS) entry which is preliminary data.</text>
</comment>
<sequence>MAEVVVSLVSILALQEKANNTLQPTSMQFFARKALMVIFPSNHENSGGSSLNPLELYLDTVGVENQTLQRFDLKTLILATESFSEANNISPRTSEPLYKGKLQNGQSIAVARLSYGTGDEYFINEASILVKLEHENLAKGYMAPEYLWNGDLSTKADVYSLGVLVFETMTGHKVGRNWFKGTLSNIIDPKIDVDSSSATRYLEIGLLCVQTDAEDRPTIEEVVSMLLDSSPLTLRMAKVREMITRGGSNSTDTLLDYNIYNTGGHCYDYDTDAVEEFISELFPR</sequence>
<gene>
    <name evidence="1" type="ORF">L1987_14495</name>
</gene>
<evidence type="ECO:0000313" key="1">
    <source>
        <dbReference type="EMBL" id="KAI3814849.1"/>
    </source>
</evidence>
<name>A0ACB9J3U1_9ASTR</name>
<keyword evidence="2" id="KW-1185">Reference proteome</keyword>
<accession>A0ACB9J3U1</accession>
<protein>
    <submittedName>
        <fullName evidence="1">Uncharacterized protein</fullName>
    </submittedName>
</protein>
<evidence type="ECO:0000313" key="2">
    <source>
        <dbReference type="Proteomes" id="UP001056120"/>
    </source>
</evidence>
<organism evidence="1 2">
    <name type="scientific">Smallanthus sonchifolius</name>
    <dbReference type="NCBI Taxonomy" id="185202"/>
    <lineage>
        <taxon>Eukaryota</taxon>
        <taxon>Viridiplantae</taxon>
        <taxon>Streptophyta</taxon>
        <taxon>Embryophyta</taxon>
        <taxon>Tracheophyta</taxon>
        <taxon>Spermatophyta</taxon>
        <taxon>Magnoliopsida</taxon>
        <taxon>eudicotyledons</taxon>
        <taxon>Gunneridae</taxon>
        <taxon>Pentapetalae</taxon>
        <taxon>asterids</taxon>
        <taxon>campanulids</taxon>
        <taxon>Asterales</taxon>
        <taxon>Asteraceae</taxon>
        <taxon>Asteroideae</taxon>
        <taxon>Heliantheae alliance</taxon>
        <taxon>Millerieae</taxon>
        <taxon>Smallanthus</taxon>
    </lineage>
</organism>
<reference evidence="2" key="1">
    <citation type="journal article" date="2022" name="Mol. Ecol. Resour.">
        <title>The genomes of chicory, endive, great burdock and yacon provide insights into Asteraceae palaeo-polyploidization history and plant inulin production.</title>
        <authorList>
            <person name="Fan W."/>
            <person name="Wang S."/>
            <person name="Wang H."/>
            <person name="Wang A."/>
            <person name="Jiang F."/>
            <person name="Liu H."/>
            <person name="Zhao H."/>
            <person name="Xu D."/>
            <person name="Zhang Y."/>
        </authorList>
    </citation>
    <scope>NUCLEOTIDE SEQUENCE [LARGE SCALE GENOMIC DNA]</scope>
    <source>
        <strain evidence="2">cv. Yunnan</strain>
    </source>
</reference>
<reference evidence="1 2" key="2">
    <citation type="journal article" date="2022" name="Mol. Ecol. Resour.">
        <title>The genomes of chicory, endive, great burdock and yacon provide insights into Asteraceae paleo-polyploidization history and plant inulin production.</title>
        <authorList>
            <person name="Fan W."/>
            <person name="Wang S."/>
            <person name="Wang H."/>
            <person name="Wang A."/>
            <person name="Jiang F."/>
            <person name="Liu H."/>
            <person name="Zhao H."/>
            <person name="Xu D."/>
            <person name="Zhang Y."/>
        </authorList>
    </citation>
    <scope>NUCLEOTIDE SEQUENCE [LARGE SCALE GENOMIC DNA]</scope>
    <source>
        <strain evidence="2">cv. Yunnan</strain>
        <tissue evidence="1">Leaves</tissue>
    </source>
</reference>